<dbReference type="AlphaFoldDB" id="A0A0C9Z9J9"/>
<evidence type="ECO:0000313" key="1">
    <source>
        <dbReference type="EMBL" id="KIK16573.1"/>
    </source>
</evidence>
<reference evidence="1 2" key="1">
    <citation type="submission" date="2014-04" db="EMBL/GenBank/DDBJ databases">
        <authorList>
            <consortium name="DOE Joint Genome Institute"/>
            <person name="Kuo A."/>
            <person name="Kohler A."/>
            <person name="Costa M.D."/>
            <person name="Nagy L.G."/>
            <person name="Floudas D."/>
            <person name="Copeland A."/>
            <person name="Barry K.W."/>
            <person name="Cichocki N."/>
            <person name="Veneault-Fourrey C."/>
            <person name="LaButti K."/>
            <person name="Lindquist E.A."/>
            <person name="Lipzen A."/>
            <person name="Lundell T."/>
            <person name="Morin E."/>
            <person name="Murat C."/>
            <person name="Sun H."/>
            <person name="Tunlid A."/>
            <person name="Henrissat B."/>
            <person name="Grigoriev I.V."/>
            <person name="Hibbett D.S."/>
            <person name="Martin F."/>
            <person name="Nordberg H.P."/>
            <person name="Cantor M.N."/>
            <person name="Hua S.X."/>
        </authorList>
    </citation>
    <scope>NUCLEOTIDE SEQUENCE [LARGE SCALE GENOMIC DNA]</scope>
    <source>
        <strain evidence="1 2">441</strain>
    </source>
</reference>
<gene>
    <name evidence="1" type="ORF">PISMIDRAFT_686192</name>
</gene>
<dbReference type="Proteomes" id="UP000054018">
    <property type="component" value="Unassembled WGS sequence"/>
</dbReference>
<dbReference type="EMBL" id="KN833853">
    <property type="protein sequence ID" value="KIK16573.1"/>
    <property type="molecule type" value="Genomic_DNA"/>
</dbReference>
<name>A0A0C9Z9J9_9AGAM</name>
<accession>A0A0C9Z9J9</accession>
<protein>
    <submittedName>
        <fullName evidence="1">Unplaced genomic scaffold scaffold_169, whole genome shotgun sequence</fullName>
    </submittedName>
</protein>
<evidence type="ECO:0000313" key="2">
    <source>
        <dbReference type="Proteomes" id="UP000054018"/>
    </source>
</evidence>
<feature type="non-terminal residue" evidence="1">
    <location>
        <position position="66"/>
    </location>
</feature>
<keyword evidence="2" id="KW-1185">Reference proteome</keyword>
<sequence length="66" mass="7486">MSCVSRADPDLRPRNLRSSFVVSSSTLIMKRYSFIRYPTHFHRATYLVNTRRLVSSIGVRGIGALA</sequence>
<proteinExistence type="predicted"/>
<reference evidence="2" key="2">
    <citation type="submission" date="2015-01" db="EMBL/GenBank/DDBJ databases">
        <title>Evolutionary Origins and Diversification of the Mycorrhizal Mutualists.</title>
        <authorList>
            <consortium name="DOE Joint Genome Institute"/>
            <consortium name="Mycorrhizal Genomics Consortium"/>
            <person name="Kohler A."/>
            <person name="Kuo A."/>
            <person name="Nagy L.G."/>
            <person name="Floudas D."/>
            <person name="Copeland A."/>
            <person name="Barry K.W."/>
            <person name="Cichocki N."/>
            <person name="Veneault-Fourrey C."/>
            <person name="LaButti K."/>
            <person name="Lindquist E.A."/>
            <person name="Lipzen A."/>
            <person name="Lundell T."/>
            <person name="Morin E."/>
            <person name="Murat C."/>
            <person name="Riley R."/>
            <person name="Ohm R."/>
            <person name="Sun H."/>
            <person name="Tunlid A."/>
            <person name="Henrissat B."/>
            <person name="Grigoriev I.V."/>
            <person name="Hibbett D.S."/>
            <person name="Martin F."/>
        </authorList>
    </citation>
    <scope>NUCLEOTIDE SEQUENCE [LARGE SCALE GENOMIC DNA]</scope>
    <source>
        <strain evidence="2">441</strain>
    </source>
</reference>
<dbReference type="HOGENOM" id="CLU_2838212_0_0_1"/>
<organism evidence="1 2">
    <name type="scientific">Pisolithus microcarpus 441</name>
    <dbReference type="NCBI Taxonomy" id="765257"/>
    <lineage>
        <taxon>Eukaryota</taxon>
        <taxon>Fungi</taxon>
        <taxon>Dikarya</taxon>
        <taxon>Basidiomycota</taxon>
        <taxon>Agaricomycotina</taxon>
        <taxon>Agaricomycetes</taxon>
        <taxon>Agaricomycetidae</taxon>
        <taxon>Boletales</taxon>
        <taxon>Sclerodermatineae</taxon>
        <taxon>Pisolithaceae</taxon>
        <taxon>Pisolithus</taxon>
    </lineage>
</organism>